<dbReference type="Pfam" id="PF01168">
    <property type="entry name" value="Ala_racemase_N"/>
    <property type="match status" value="2"/>
</dbReference>
<dbReference type="InterPro" id="IPR000821">
    <property type="entry name" value="Ala_racemase"/>
</dbReference>
<feature type="binding site" evidence="5 7">
    <location>
        <position position="338"/>
    </location>
    <ligand>
        <name>substrate</name>
    </ligand>
</feature>
<keyword evidence="10" id="KW-1185">Reference proteome</keyword>
<dbReference type="GO" id="GO:0008784">
    <property type="term" value="F:alanine racemase activity"/>
    <property type="evidence" value="ECO:0007669"/>
    <property type="project" value="UniProtKB-UniRule"/>
</dbReference>
<dbReference type="SMART" id="SM01005">
    <property type="entry name" value="Ala_racemase_C"/>
    <property type="match status" value="1"/>
</dbReference>
<evidence type="ECO:0000256" key="4">
    <source>
        <dbReference type="ARBA" id="ARBA00023235"/>
    </source>
</evidence>
<evidence type="ECO:0000256" key="6">
    <source>
        <dbReference type="PIRSR" id="PIRSR600821-50"/>
    </source>
</evidence>
<evidence type="ECO:0000256" key="3">
    <source>
        <dbReference type="ARBA" id="ARBA00022898"/>
    </source>
</evidence>
<keyword evidence="3 5" id="KW-0663">Pyridoxal phosphate</keyword>
<dbReference type="KEGG" id="gai:IMCC3135_25000"/>
<dbReference type="SUPFAM" id="SSF51419">
    <property type="entry name" value="PLP-binding barrel"/>
    <property type="match status" value="1"/>
</dbReference>
<dbReference type="SUPFAM" id="SSF50621">
    <property type="entry name" value="Alanine racemase C-terminal domain-like"/>
    <property type="match status" value="1"/>
</dbReference>
<comment type="pathway">
    <text evidence="5">Amino-acid biosynthesis; D-alanine biosynthesis; D-alanine from L-alanine: step 1/1.</text>
</comment>
<sequence>MKQAFSASRKLGHGHSTQNRRSVTITVNLGALRRNLATARELSAGSRQFATIKADAYGHGAVEVAHALSARTIKRRYGVPIAADNQPMDAVADGFAVVTLGEALELRHSGIKQPILVLQGPQTPDAASQMLRHQLWPVIHDSYQYEWYRQHTSRDKLRAWMKVDTGMGRLGFEPAEASRILASQDGITWSGLMTHFACADETGSAFTEQQVAAFGTVQTDLPLERSLANSAAILAWPQTRADWARPGIMLYGCNPLDRSLPQETVLSPVMTVQAPVISVKAMKRGAGIGYAQSWICPEDISVAYVGMGYRDGVPRVLDGSATVAVRGIRCPIIGRVSMDSFAIDVRQVPEVSVGEPVELFGETASVDDLAKAAGTISYELLTSVRGKRVYIDQ</sequence>
<dbReference type="InterPro" id="IPR011079">
    <property type="entry name" value="Ala_racemase_C"/>
</dbReference>
<proteinExistence type="inferred from homology"/>
<dbReference type="InterPro" id="IPR020622">
    <property type="entry name" value="Ala_racemase_pyridoxalP-BS"/>
</dbReference>
<gene>
    <name evidence="9" type="primary">alr</name>
    <name evidence="9" type="ORF">IMCC3135_25000</name>
</gene>
<name>A0A2Z2P5F4_9GAMM</name>
<dbReference type="PRINTS" id="PR00992">
    <property type="entry name" value="ALARACEMASE"/>
</dbReference>
<dbReference type="InterPro" id="IPR001608">
    <property type="entry name" value="Ala_racemase_N"/>
</dbReference>
<dbReference type="GO" id="GO:0005829">
    <property type="term" value="C:cytosol"/>
    <property type="evidence" value="ECO:0007669"/>
    <property type="project" value="TreeGrafter"/>
</dbReference>
<evidence type="ECO:0000256" key="7">
    <source>
        <dbReference type="PIRSR" id="PIRSR600821-52"/>
    </source>
</evidence>
<accession>A0A2Z2P5F4</accession>
<feature type="active site" description="Proton acceptor; specific for L-alanine" evidence="5">
    <location>
        <position position="290"/>
    </location>
</feature>
<evidence type="ECO:0000259" key="8">
    <source>
        <dbReference type="SMART" id="SM01005"/>
    </source>
</evidence>
<dbReference type="GO" id="GO:0030170">
    <property type="term" value="F:pyridoxal phosphate binding"/>
    <property type="evidence" value="ECO:0007669"/>
    <property type="project" value="UniProtKB-UniRule"/>
</dbReference>
<keyword evidence="4 5" id="KW-0413">Isomerase</keyword>
<evidence type="ECO:0000313" key="9">
    <source>
        <dbReference type="EMBL" id="ASJ75064.1"/>
    </source>
</evidence>
<comment type="cofactor">
    <cofactor evidence="2 5 6">
        <name>pyridoxal 5'-phosphate</name>
        <dbReference type="ChEBI" id="CHEBI:597326"/>
    </cofactor>
</comment>
<comment type="catalytic activity">
    <reaction evidence="1 5">
        <text>L-alanine = D-alanine</text>
        <dbReference type="Rhea" id="RHEA:20249"/>
        <dbReference type="ChEBI" id="CHEBI:57416"/>
        <dbReference type="ChEBI" id="CHEBI:57972"/>
        <dbReference type="EC" id="5.1.1.1"/>
    </reaction>
</comment>
<dbReference type="RefSeq" id="WP_088920022.1">
    <property type="nucleotide sequence ID" value="NZ_CP018632.1"/>
</dbReference>
<dbReference type="HAMAP" id="MF_01201">
    <property type="entry name" value="Ala_racemase"/>
    <property type="match status" value="1"/>
</dbReference>
<dbReference type="AlphaFoldDB" id="A0A2Z2P5F4"/>
<dbReference type="InterPro" id="IPR009006">
    <property type="entry name" value="Ala_racemase/Decarboxylase_C"/>
</dbReference>
<feature type="modified residue" description="N6-(pyridoxal phosphate)lysine" evidence="5 6">
    <location>
        <position position="53"/>
    </location>
</feature>
<feature type="binding site" evidence="5 7">
    <location>
        <position position="169"/>
    </location>
    <ligand>
        <name>substrate</name>
    </ligand>
</feature>
<evidence type="ECO:0000256" key="5">
    <source>
        <dbReference type="HAMAP-Rule" id="MF_01201"/>
    </source>
</evidence>
<dbReference type="FunFam" id="3.20.20.10:FF:000002">
    <property type="entry name" value="Alanine racemase"/>
    <property type="match status" value="1"/>
</dbReference>
<reference evidence="9 10" key="1">
    <citation type="submission" date="2016-12" db="EMBL/GenBank/DDBJ databases">
        <authorList>
            <person name="Song W.-J."/>
            <person name="Kurnit D.M."/>
        </authorList>
    </citation>
    <scope>NUCLEOTIDE SEQUENCE [LARGE SCALE GENOMIC DNA]</scope>
    <source>
        <strain evidence="9 10">IMCC3135</strain>
    </source>
</reference>
<feature type="active site" description="Proton acceptor; specific for D-alanine" evidence="5">
    <location>
        <position position="53"/>
    </location>
</feature>
<dbReference type="GO" id="GO:0030632">
    <property type="term" value="P:D-alanine biosynthetic process"/>
    <property type="evidence" value="ECO:0007669"/>
    <property type="project" value="UniProtKB-UniRule"/>
</dbReference>
<dbReference type="Proteomes" id="UP000250079">
    <property type="component" value="Chromosome"/>
</dbReference>
<protein>
    <recommendedName>
        <fullName evidence="5">Alanine racemase</fullName>
        <ecNumber evidence="5">5.1.1.1</ecNumber>
    </recommendedName>
</protein>
<organism evidence="9 10">
    <name type="scientific">Granulosicoccus antarcticus IMCC3135</name>
    <dbReference type="NCBI Taxonomy" id="1192854"/>
    <lineage>
        <taxon>Bacteria</taxon>
        <taxon>Pseudomonadati</taxon>
        <taxon>Pseudomonadota</taxon>
        <taxon>Gammaproteobacteria</taxon>
        <taxon>Chromatiales</taxon>
        <taxon>Granulosicoccaceae</taxon>
        <taxon>Granulosicoccus</taxon>
    </lineage>
</organism>
<evidence type="ECO:0000256" key="1">
    <source>
        <dbReference type="ARBA" id="ARBA00000316"/>
    </source>
</evidence>
<feature type="domain" description="Alanine racemase C-terminal" evidence="8">
    <location>
        <begin position="269"/>
        <end position="391"/>
    </location>
</feature>
<comment type="function">
    <text evidence="5">Catalyzes the interconversion of L-alanine and D-alanine. May also act on other amino acids.</text>
</comment>
<evidence type="ECO:0000256" key="2">
    <source>
        <dbReference type="ARBA" id="ARBA00001933"/>
    </source>
</evidence>
<dbReference type="PANTHER" id="PTHR30511:SF0">
    <property type="entry name" value="ALANINE RACEMASE, CATABOLIC-RELATED"/>
    <property type="match status" value="1"/>
</dbReference>
<dbReference type="PROSITE" id="PS00395">
    <property type="entry name" value="ALANINE_RACEMASE"/>
    <property type="match status" value="1"/>
</dbReference>
<dbReference type="PANTHER" id="PTHR30511">
    <property type="entry name" value="ALANINE RACEMASE"/>
    <property type="match status" value="1"/>
</dbReference>
<dbReference type="EMBL" id="CP018632">
    <property type="protein sequence ID" value="ASJ75064.1"/>
    <property type="molecule type" value="Genomic_DNA"/>
</dbReference>
<evidence type="ECO:0000313" key="10">
    <source>
        <dbReference type="Proteomes" id="UP000250079"/>
    </source>
</evidence>
<dbReference type="Gene3D" id="2.40.37.10">
    <property type="entry name" value="Lyase, Ornithine Decarboxylase, Chain A, domain 1"/>
    <property type="match status" value="1"/>
</dbReference>
<dbReference type="OrthoDB" id="9813814at2"/>
<dbReference type="NCBIfam" id="TIGR00492">
    <property type="entry name" value="alr"/>
    <property type="match status" value="1"/>
</dbReference>
<dbReference type="EC" id="5.1.1.1" evidence="5"/>
<dbReference type="InterPro" id="IPR029066">
    <property type="entry name" value="PLP-binding_barrel"/>
</dbReference>
<dbReference type="Pfam" id="PF00842">
    <property type="entry name" value="Ala_racemase_C"/>
    <property type="match status" value="1"/>
</dbReference>
<dbReference type="UniPathway" id="UPA00042">
    <property type="reaction ID" value="UER00497"/>
</dbReference>
<dbReference type="Gene3D" id="3.20.20.10">
    <property type="entry name" value="Alanine racemase"/>
    <property type="match status" value="1"/>
</dbReference>
<comment type="similarity">
    <text evidence="5">Belongs to the alanine racemase family.</text>
</comment>